<dbReference type="AlphaFoldDB" id="A0A5M3Q1A0"/>
<dbReference type="Proteomes" id="UP000387223">
    <property type="component" value="Unassembled WGS sequence"/>
</dbReference>
<organism evidence="1 2">
    <name type="scientific">Marinobacter salsuginis</name>
    <dbReference type="NCBI Taxonomy" id="418719"/>
    <lineage>
        <taxon>Bacteria</taxon>
        <taxon>Pseudomonadati</taxon>
        <taxon>Pseudomonadota</taxon>
        <taxon>Gammaproteobacteria</taxon>
        <taxon>Pseudomonadales</taxon>
        <taxon>Marinobacteraceae</taxon>
        <taxon>Marinobacter</taxon>
    </lineage>
</organism>
<evidence type="ECO:0000313" key="2">
    <source>
        <dbReference type="Proteomes" id="UP000387223"/>
    </source>
</evidence>
<reference evidence="1 2" key="1">
    <citation type="journal article" date="2019" name="J. Gen. Appl. Microbiol.">
        <title>Aerobic degradation of cis-dichloroethene by the marine bacterium Marinobacter salsuginis strain 5N-3.</title>
        <authorList>
            <person name="Inoue Y."/>
            <person name="Fukunaga Y."/>
            <person name="Katsumata H."/>
            <person name="Ohji S."/>
            <person name="Hosoyama A."/>
            <person name="Mori K."/>
            <person name="Ando K."/>
        </authorList>
    </citation>
    <scope>NUCLEOTIDE SEQUENCE [LARGE SCALE GENOMIC DNA]</scope>
    <source>
        <strain evidence="1 2">NBRC 109114</strain>
    </source>
</reference>
<proteinExistence type="predicted"/>
<name>A0A5M3Q1A0_9GAMM</name>
<sequence length="101" mass="11557">MLTKPKSAYSLTHTIIWDSLYCYREAIQRCLDRQKIYGVIGKPFSICITPMIGSPTPGPFQWDNMIDVRFRRILNDISRERAYPSAGHDPAASICCKSDRC</sequence>
<protein>
    <submittedName>
        <fullName evidence="1">Uncharacterized protein</fullName>
    </submittedName>
</protein>
<gene>
    <name evidence="1" type="ORF">MSSD14B_25150</name>
</gene>
<accession>A0A5M3Q1A0</accession>
<evidence type="ECO:0000313" key="1">
    <source>
        <dbReference type="EMBL" id="GBO88847.1"/>
    </source>
</evidence>
<comment type="caution">
    <text evidence="1">The sequence shown here is derived from an EMBL/GenBank/DDBJ whole genome shotgun (WGS) entry which is preliminary data.</text>
</comment>
<dbReference type="EMBL" id="BGZI01000016">
    <property type="protein sequence ID" value="GBO88847.1"/>
    <property type="molecule type" value="Genomic_DNA"/>
</dbReference>